<sequence length="427" mass="45844">MKERHHSMTPVKEGNLITALDIGSSKISALIVEKRADNVLQVLGSGQRESLGVRRGYLFDMESTEKAVREAVEQAERIAGTNIESVWVSFSAGGLISDLSSTEVALNGQRIEEIHMETLLATGRDAIDPDGHMVLHAQPALYTLDGLKGVKSPIGLYADRLGVDIHVIAAEPSPVRNLELAVRSAHLEVQAIVAAPIAAGMSCLFAEERELGVALVELGAGVTNVSLFAGGLLVGLTSIPMGASDITDDIAAAFGTRRSDAERLKCFYGSAQSSPRDNHEMIDVAPIANDEDVIDPQRISRAQLIGVIRKRLDHWMDHIADALKSLGYNGPVGRQVVLTGGGAELKGIADYAQGVLGRSVRIGRPHGLVGLPDAHSGPAFATLTGLVLHAASEPFDLRPLSYNNRMGSQKSFMGSFKRLFQMFRREY</sequence>
<accession>A0A0H3FWX8</accession>
<keyword evidence="1 5" id="KW-1003">Cell membrane</keyword>
<keyword evidence="3 5" id="KW-0472">Membrane</keyword>
<dbReference type="HOGENOM" id="CLU_037850_3_0_5"/>
<dbReference type="NCBIfam" id="TIGR01174">
    <property type="entry name" value="ftsA"/>
    <property type="match status" value="1"/>
</dbReference>
<dbReference type="GO" id="GO:0032153">
    <property type="term" value="C:cell division site"/>
    <property type="evidence" value="ECO:0007669"/>
    <property type="project" value="UniProtKB-UniRule"/>
</dbReference>
<dbReference type="GO" id="GO:0043093">
    <property type="term" value="P:FtsZ-dependent cytokinesis"/>
    <property type="evidence" value="ECO:0007669"/>
    <property type="project" value="UniProtKB-UniRule"/>
</dbReference>
<evidence type="ECO:0000313" key="9">
    <source>
        <dbReference type="Proteomes" id="UP000001494"/>
    </source>
</evidence>
<dbReference type="AlphaFoldDB" id="A0A0H3FWX8"/>
<dbReference type="Gene3D" id="3.30.420.40">
    <property type="match status" value="2"/>
</dbReference>
<dbReference type="OrthoDB" id="9810567at2"/>
<gene>
    <name evidence="5" type="primary">ftsA</name>
    <name evidence="8" type="ordered locus">Zmob_0458</name>
</gene>
<dbReference type="Pfam" id="PF14450">
    <property type="entry name" value="FtsA"/>
    <property type="match status" value="1"/>
</dbReference>
<comment type="similarity">
    <text evidence="5 6">Belongs to the FtsA/MreB family.</text>
</comment>
<evidence type="ECO:0000259" key="7">
    <source>
        <dbReference type="SMART" id="SM00842"/>
    </source>
</evidence>
<evidence type="ECO:0000313" key="8">
    <source>
        <dbReference type="EMBL" id="AEH62304.1"/>
    </source>
</evidence>
<comment type="function">
    <text evidence="5 6">Cell division protein that is involved in the assembly of the Z ring. May serve as a membrane anchor for the Z ring.</text>
</comment>
<dbReference type="EMBL" id="CP002850">
    <property type="protein sequence ID" value="AEH62304.1"/>
    <property type="molecule type" value="Genomic_DNA"/>
</dbReference>
<name>A0A0H3FWX8_ZYMMA</name>
<keyword evidence="5" id="KW-0997">Cell inner membrane</keyword>
<dbReference type="Proteomes" id="UP000001494">
    <property type="component" value="Chromosome"/>
</dbReference>
<dbReference type="GO" id="GO:0009898">
    <property type="term" value="C:cytoplasmic side of plasma membrane"/>
    <property type="evidence" value="ECO:0007669"/>
    <property type="project" value="UniProtKB-UniRule"/>
</dbReference>
<dbReference type="InterPro" id="IPR003494">
    <property type="entry name" value="SHS2_FtsA"/>
</dbReference>
<dbReference type="eggNOG" id="COG0849">
    <property type="taxonomic scope" value="Bacteria"/>
</dbReference>
<evidence type="ECO:0000256" key="2">
    <source>
        <dbReference type="ARBA" id="ARBA00022618"/>
    </source>
</evidence>
<dbReference type="PANTHER" id="PTHR32432">
    <property type="entry name" value="CELL DIVISION PROTEIN FTSA-RELATED"/>
    <property type="match status" value="1"/>
</dbReference>
<evidence type="ECO:0000256" key="1">
    <source>
        <dbReference type="ARBA" id="ARBA00022475"/>
    </source>
</evidence>
<proteinExistence type="inferred from homology"/>
<dbReference type="SUPFAM" id="SSF53067">
    <property type="entry name" value="Actin-like ATPase domain"/>
    <property type="match status" value="2"/>
</dbReference>
<dbReference type="KEGG" id="zmm:Zmob_0458"/>
<keyword evidence="4 5" id="KW-0131">Cell cycle</keyword>
<dbReference type="InterPro" id="IPR043129">
    <property type="entry name" value="ATPase_NBD"/>
</dbReference>
<evidence type="ECO:0000256" key="5">
    <source>
        <dbReference type="HAMAP-Rule" id="MF_02033"/>
    </source>
</evidence>
<feature type="domain" description="SHS2" evidence="7">
    <location>
        <begin position="17"/>
        <end position="203"/>
    </location>
</feature>
<comment type="subunit">
    <text evidence="5">Self-interacts. Interacts with FtsZ.</text>
</comment>
<protein>
    <recommendedName>
        <fullName evidence="5 6">Cell division protein FtsA</fullName>
    </recommendedName>
</protein>
<dbReference type="InterPro" id="IPR050696">
    <property type="entry name" value="FtsA/MreB"/>
</dbReference>
<evidence type="ECO:0000256" key="6">
    <source>
        <dbReference type="PIRNR" id="PIRNR003101"/>
    </source>
</evidence>
<dbReference type="PIRSF" id="PIRSF003101">
    <property type="entry name" value="FtsA"/>
    <property type="match status" value="1"/>
</dbReference>
<dbReference type="CDD" id="cd24048">
    <property type="entry name" value="ASKHA_NBD_FtsA"/>
    <property type="match status" value="1"/>
</dbReference>
<evidence type="ECO:0000256" key="3">
    <source>
        <dbReference type="ARBA" id="ARBA00023136"/>
    </source>
</evidence>
<dbReference type="RefSeq" id="WP_012817123.1">
    <property type="nucleotide sequence ID" value="NC_017262.1"/>
</dbReference>
<evidence type="ECO:0000256" key="4">
    <source>
        <dbReference type="ARBA" id="ARBA00023306"/>
    </source>
</evidence>
<dbReference type="Pfam" id="PF02491">
    <property type="entry name" value="SHS2_FTSA"/>
    <property type="match status" value="1"/>
</dbReference>
<organism evidence="8 9">
    <name type="scientific">Zymomonas mobilis subsp. mobilis (strain ATCC 10988 / DSM 424 / LMG 404 / NCIMB 8938 / NRRL B-806 / ZM1)</name>
    <dbReference type="NCBI Taxonomy" id="555217"/>
    <lineage>
        <taxon>Bacteria</taxon>
        <taxon>Pseudomonadati</taxon>
        <taxon>Pseudomonadota</taxon>
        <taxon>Alphaproteobacteria</taxon>
        <taxon>Sphingomonadales</taxon>
        <taxon>Zymomonadaceae</taxon>
        <taxon>Zymomonas</taxon>
    </lineage>
</organism>
<dbReference type="SMART" id="SM00842">
    <property type="entry name" value="FtsA"/>
    <property type="match status" value="1"/>
</dbReference>
<keyword evidence="2 5" id="KW-0132">Cell division</keyword>
<reference evidence="8 9" key="1">
    <citation type="journal article" date="2011" name="J. Bacteriol.">
        <title>Genome sequence of the ethanol-producing Zymomonas mobilis subsp. mobilis lectotype strain ATCC 10988.</title>
        <authorList>
            <person name="Pappas K.M."/>
            <person name="Kouvelis V.N."/>
            <person name="Saunders E."/>
            <person name="Brettin T.S."/>
            <person name="Bruce D."/>
            <person name="Detter C."/>
            <person name="Balakireva M."/>
            <person name="Han C.S."/>
            <person name="Savvakis G."/>
            <person name="Kyrpides N.C."/>
            <person name="Typas M.A."/>
        </authorList>
    </citation>
    <scope>NUCLEOTIDE SEQUENCE [LARGE SCALE GENOMIC DNA]</scope>
    <source>
        <strain evidence="9">ATCC 10988 / DSM 424 / CCUG 17860 / LMG 404 / NCIMB 8938 / NRRL B-806 / ZM1</strain>
    </source>
</reference>
<dbReference type="InterPro" id="IPR020823">
    <property type="entry name" value="Cell_div_FtsA"/>
</dbReference>
<dbReference type="PANTHER" id="PTHR32432:SF4">
    <property type="entry name" value="CELL DIVISION PROTEIN FTSA"/>
    <property type="match status" value="1"/>
</dbReference>
<comment type="subcellular location">
    <subcellularLocation>
        <location evidence="5">Cell inner membrane</location>
        <topology evidence="5">Peripheral membrane protein</topology>
        <orientation evidence="5">Cytoplasmic side</orientation>
    </subcellularLocation>
    <text evidence="5">Localizes to the Z ring in an FtsZ-dependent manner. Targeted to the membrane through a conserved C-terminal amphipathic helix.</text>
</comment>
<dbReference type="HAMAP" id="MF_02033">
    <property type="entry name" value="FtsA"/>
    <property type="match status" value="1"/>
</dbReference>